<accession>A0ABS4R450</accession>
<name>A0ABS4R450_9HYPH</name>
<organism evidence="1 2">
    <name type="scientific">Sinorhizobium kostiense</name>
    <dbReference type="NCBI Taxonomy" id="76747"/>
    <lineage>
        <taxon>Bacteria</taxon>
        <taxon>Pseudomonadati</taxon>
        <taxon>Pseudomonadota</taxon>
        <taxon>Alphaproteobacteria</taxon>
        <taxon>Hyphomicrobiales</taxon>
        <taxon>Rhizobiaceae</taxon>
        <taxon>Sinorhizobium/Ensifer group</taxon>
        <taxon>Sinorhizobium</taxon>
    </lineage>
</organism>
<keyword evidence="2" id="KW-1185">Reference proteome</keyword>
<proteinExistence type="predicted"/>
<dbReference type="EMBL" id="JAGILA010000006">
    <property type="protein sequence ID" value="MBP2237670.1"/>
    <property type="molecule type" value="Genomic_DNA"/>
</dbReference>
<evidence type="ECO:0000313" key="1">
    <source>
        <dbReference type="EMBL" id="MBP2237670.1"/>
    </source>
</evidence>
<dbReference type="RefSeq" id="WP_209604015.1">
    <property type="nucleotide sequence ID" value="NZ_JAGILA010000006.1"/>
</dbReference>
<evidence type="ECO:0000313" key="2">
    <source>
        <dbReference type="Proteomes" id="UP000730739"/>
    </source>
</evidence>
<reference evidence="1 2" key="1">
    <citation type="submission" date="2021-03" db="EMBL/GenBank/DDBJ databases">
        <title>Genomic Encyclopedia of Type Strains, Phase IV (KMG-IV): sequencing the most valuable type-strain genomes for metagenomic binning, comparative biology and taxonomic classification.</title>
        <authorList>
            <person name="Goeker M."/>
        </authorList>
    </citation>
    <scope>NUCLEOTIDE SEQUENCE [LARGE SCALE GENOMIC DNA]</scope>
    <source>
        <strain evidence="1 2">DSM 13372</strain>
    </source>
</reference>
<gene>
    <name evidence="1" type="ORF">J2Z31_004193</name>
</gene>
<dbReference type="InterPro" id="IPR017601">
    <property type="entry name" value="DGQHR-contain_dom"/>
</dbReference>
<dbReference type="Proteomes" id="UP000730739">
    <property type="component" value="Unassembled WGS sequence"/>
</dbReference>
<comment type="caution">
    <text evidence="1">The sequence shown here is derived from an EMBL/GenBank/DDBJ whole genome shotgun (WGS) entry which is preliminary data.</text>
</comment>
<protein>
    <submittedName>
        <fullName evidence="1">DGQHR domain-containing protein</fullName>
    </submittedName>
</protein>
<dbReference type="NCBIfam" id="TIGR03187">
    <property type="entry name" value="DGQHR"/>
    <property type="match status" value="1"/>
</dbReference>
<sequence length="339" mass="37632">MTSPTIFSCIKGASAGQEVLLGFASARDLHAFSFADVLDQVTGRGYQRRFSPQHSLDFRRYIQKPGSTTIPLTFNLRPRRDGAWSVRPGPKGFYELVLQNGARVLSQVDCQHRLGYLADQDIELPFMCFIGLDERDETAIFDVINGKAKGLSKSLLDYHDAQLSENLSAERPELFIALFLNSDATSPWYQRLDLGGEATSGLERRASLRTMQKAAKQFVKRVRGHHPITAEDAALASRNFWIAVVELLPLSFTKPRNFLVTKGIGVYALMEIAADMVCEHPETVPQPSYFASLLGDFVPQFDWTNAGPLRGLGGQGGVKEALCIIRDARRRARLKVANG</sequence>